<evidence type="ECO:0000259" key="2">
    <source>
        <dbReference type="PROSITE" id="PS50043"/>
    </source>
</evidence>
<dbReference type="CDD" id="cd06170">
    <property type="entry name" value="LuxR_C_like"/>
    <property type="match status" value="1"/>
</dbReference>
<sequence length="610" mass="66366">MTSRQKDGPGAAETGRWTAATLSEADRDETIDRLYDVALDPERFEALLDHWESTVAPLRAHVDLSAPRLLDDPKIAAHFRRATKLLDRVAAGETGPAGDGLAAMLAPFERVAAMVLDGSGAVRAANPAARQVLGIGTRAALADLPLHEDDRPALAAALAMLLTDRRKDTAMLRLRGDGPGHLMVLRLQRCTAPDGTDLVLAASNGLRLPEGFCDILRQAFDLTRAEGDILCRLVDCRSIAEIAAERGRSPDTIRAQIKSILAKTETHSQVELVRLALSMIDMTSATVTSATARPAGPAGPDRQHASGAPPFRSLIAPDGRRVAWRVLGAETGRPLLYLPLDFGLVRWPARAEAEARARGLRVIVPLRPGYGPSDMVARNADYDATMLADTARILDAEGVPRCPVLSIGGDLYYAMRLARHDQARITGILACAGMLPLTRRAQFERMDKWHRFILAGAKFTPHLLPFMVKAGFILARRIGKSGFVHAVYGKSGADIATFSDPEVREAIVSGSEVALSATHSAHEAFARQLVCGQLEDWTADLVALRGALPVILMNGAQDPQVPRATYEEFRRDHPWIEYHLFEDAGQLLFFRHWRAALDRLEPLLTAADAK</sequence>
<reference evidence="3 4" key="1">
    <citation type="submission" date="2024-09" db="EMBL/GenBank/DDBJ databases">
        <authorList>
            <person name="Sun Q."/>
            <person name="Mori K."/>
        </authorList>
    </citation>
    <scope>NUCLEOTIDE SEQUENCE [LARGE SCALE GENOMIC DNA]</scope>
    <source>
        <strain evidence="3 4">CECT 9424</strain>
    </source>
</reference>
<dbReference type="InterPro" id="IPR036388">
    <property type="entry name" value="WH-like_DNA-bd_sf"/>
</dbReference>
<dbReference type="InterPro" id="IPR029058">
    <property type="entry name" value="AB_hydrolase_fold"/>
</dbReference>
<accession>A0ABV5HZI5</accession>
<dbReference type="InterPro" id="IPR000792">
    <property type="entry name" value="Tscrpt_reg_LuxR_C"/>
</dbReference>
<comment type="caution">
    <text evidence="3">The sequence shown here is derived from an EMBL/GenBank/DDBJ whole genome shotgun (WGS) entry which is preliminary data.</text>
</comment>
<keyword evidence="4" id="KW-1185">Reference proteome</keyword>
<gene>
    <name evidence="3" type="ORF">ACFFU4_08255</name>
</gene>
<dbReference type="SUPFAM" id="SSF53474">
    <property type="entry name" value="alpha/beta-Hydrolases"/>
    <property type="match status" value="1"/>
</dbReference>
<dbReference type="InterPro" id="IPR016032">
    <property type="entry name" value="Sig_transdc_resp-reg_C-effctor"/>
</dbReference>
<proteinExistence type="predicted"/>
<protein>
    <submittedName>
        <fullName evidence="3">Helix-turn-helix transcriptional regulator</fullName>
    </submittedName>
</protein>
<dbReference type="SUPFAM" id="SSF46894">
    <property type="entry name" value="C-terminal effector domain of the bipartite response regulators"/>
    <property type="match status" value="1"/>
</dbReference>
<feature type="region of interest" description="Disordered" evidence="1">
    <location>
        <begin position="288"/>
        <end position="313"/>
    </location>
</feature>
<dbReference type="Proteomes" id="UP001589670">
    <property type="component" value="Unassembled WGS sequence"/>
</dbReference>
<dbReference type="PROSITE" id="PS50043">
    <property type="entry name" value="HTH_LUXR_2"/>
    <property type="match status" value="1"/>
</dbReference>
<name>A0ABV5HZI5_9RHOB</name>
<dbReference type="RefSeq" id="WP_377068949.1">
    <property type="nucleotide sequence ID" value="NZ_JBHMEC010000012.1"/>
</dbReference>
<evidence type="ECO:0000256" key="1">
    <source>
        <dbReference type="SAM" id="MobiDB-lite"/>
    </source>
</evidence>
<feature type="domain" description="HTH luxR-type" evidence="2">
    <location>
        <begin position="215"/>
        <end position="280"/>
    </location>
</feature>
<dbReference type="Gene3D" id="3.40.50.1820">
    <property type="entry name" value="alpha/beta hydrolase"/>
    <property type="match status" value="1"/>
</dbReference>
<dbReference type="Gene3D" id="1.10.10.10">
    <property type="entry name" value="Winged helix-like DNA-binding domain superfamily/Winged helix DNA-binding domain"/>
    <property type="match status" value="1"/>
</dbReference>
<evidence type="ECO:0000313" key="4">
    <source>
        <dbReference type="Proteomes" id="UP001589670"/>
    </source>
</evidence>
<dbReference type="InterPro" id="IPR035965">
    <property type="entry name" value="PAS-like_dom_sf"/>
</dbReference>
<dbReference type="EMBL" id="JBHMEC010000012">
    <property type="protein sequence ID" value="MFB9149737.1"/>
    <property type="molecule type" value="Genomic_DNA"/>
</dbReference>
<dbReference type="SUPFAM" id="SSF55785">
    <property type="entry name" value="PYP-like sensor domain (PAS domain)"/>
    <property type="match status" value="1"/>
</dbReference>
<dbReference type="SMART" id="SM00421">
    <property type="entry name" value="HTH_LUXR"/>
    <property type="match status" value="1"/>
</dbReference>
<organism evidence="3 4">
    <name type="scientific">Roseovarius ramblicola</name>
    <dbReference type="NCBI Taxonomy" id="2022336"/>
    <lineage>
        <taxon>Bacteria</taxon>
        <taxon>Pseudomonadati</taxon>
        <taxon>Pseudomonadota</taxon>
        <taxon>Alphaproteobacteria</taxon>
        <taxon>Rhodobacterales</taxon>
        <taxon>Roseobacteraceae</taxon>
        <taxon>Roseovarius</taxon>
    </lineage>
</organism>
<evidence type="ECO:0000313" key="3">
    <source>
        <dbReference type="EMBL" id="MFB9149737.1"/>
    </source>
</evidence>